<dbReference type="Proteomes" id="UP000012159">
    <property type="component" value="Unassembled WGS sequence"/>
</dbReference>
<evidence type="ECO:0000313" key="3">
    <source>
        <dbReference type="Proteomes" id="UP000012159"/>
    </source>
</evidence>
<dbReference type="AlphaFoldDB" id="M6VW90"/>
<name>M6VW90_LEPBO</name>
<evidence type="ECO:0000256" key="1">
    <source>
        <dbReference type="SAM" id="MobiDB-lite"/>
    </source>
</evidence>
<evidence type="ECO:0000313" key="2">
    <source>
        <dbReference type="EMBL" id="EMO61100.1"/>
    </source>
</evidence>
<comment type="caution">
    <text evidence="2">The sequence shown here is derived from an EMBL/GenBank/DDBJ whole genome shotgun (WGS) entry which is preliminary data.</text>
</comment>
<gene>
    <name evidence="2" type="ORF">LEP1GSC133_2604</name>
</gene>
<proteinExistence type="predicted"/>
<accession>M6VW90</accession>
<feature type="region of interest" description="Disordered" evidence="1">
    <location>
        <begin position="1"/>
        <end position="37"/>
    </location>
</feature>
<organism evidence="2 3">
    <name type="scientific">Leptospira borgpetersenii serovar Pomona str. 200901868</name>
    <dbReference type="NCBI Taxonomy" id="1192866"/>
    <lineage>
        <taxon>Bacteria</taxon>
        <taxon>Pseudomonadati</taxon>
        <taxon>Spirochaetota</taxon>
        <taxon>Spirochaetia</taxon>
        <taxon>Leptospirales</taxon>
        <taxon>Leptospiraceae</taxon>
        <taxon>Leptospira</taxon>
    </lineage>
</organism>
<reference evidence="2 3" key="1">
    <citation type="submission" date="2013-01" db="EMBL/GenBank/DDBJ databases">
        <authorList>
            <person name="Harkins D.M."/>
            <person name="Durkin A.S."/>
            <person name="Brinkac L.M."/>
            <person name="Haft D.H."/>
            <person name="Selengut J.D."/>
            <person name="Sanka R."/>
            <person name="DePew J."/>
            <person name="Purushe J."/>
            <person name="Picardeau M."/>
            <person name="Werts C."/>
            <person name="Goarant C."/>
            <person name="Vinetz J.M."/>
            <person name="Sutton G.G."/>
            <person name="Nierman W.C."/>
            <person name="Fouts D.E."/>
        </authorList>
    </citation>
    <scope>NUCLEOTIDE SEQUENCE [LARGE SCALE GENOMIC DNA]</scope>
    <source>
        <strain evidence="2 3">200901868</strain>
    </source>
</reference>
<dbReference type="STRING" id="1192866.LEP1GSC133_2604"/>
<protein>
    <submittedName>
        <fullName evidence="2">Uncharacterized protein</fullName>
    </submittedName>
</protein>
<sequence>MTYFKKNPFSTDRGKESKTDSSLSSNFESAEGVSAPV</sequence>
<dbReference type="EMBL" id="AKWF02000109">
    <property type="protein sequence ID" value="EMO61100.1"/>
    <property type="molecule type" value="Genomic_DNA"/>
</dbReference>